<reference evidence="2 3" key="1">
    <citation type="submission" date="2016-10" db="EMBL/GenBank/DDBJ databases">
        <authorList>
            <person name="de Groot N.N."/>
        </authorList>
    </citation>
    <scope>NUCLEOTIDE SEQUENCE [LARGE SCALE GENOMIC DNA]</scope>
    <source>
        <strain evidence="2 3">DSM 27630</strain>
    </source>
</reference>
<keyword evidence="3" id="KW-1185">Reference proteome</keyword>
<evidence type="ECO:0000313" key="2">
    <source>
        <dbReference type="EMBL" id="SFH76701.1"/>
    </source>
</evidence>
<dbReference type="InterPro" id="IPR011528">
    <property type="entry name" value="NERD"/>
</dbReference>
<evidence type="ECO:0000313" key="3">
    <source>
        <dbReference type="Proteomes" id="UP000198668"/>
    </source>
</evidence>
<sequence length="303" mass="34805">MLVVKRRCQPVNLAILTALNKRMELHHDEKQYLLNLEKGFEGETQFDRLVEQLTCEGLVLNDLLLTINGTTCQIDSLIVTANTLYLYEIKNFEGNFQYKSNQLYTFSGKEINNPLTQLNRTATLMRQLIKQLGTDLELEAAVLFINPSFMLYEAAVDKPYIFPAQLQAHFVKMNRDSLPLSKKHQFLADKLIKLHHKEGVFPHQLPSYAYDNLKKGLTCIHCGSFDLSLTQRKCRCKSCGHVAPIETAFCAQVEECRLLFPELRITKILMHDWCGGALPIRKIAPLLSTNYEKCGDKRGRYYK</sequence>
<protein>
    <submittedName>
        <fullName evidence="2">Nuclease-related domain-containing protein</fullName>
    </submittedName>
</protein>
<evidence type="ECO:0000259" key="1">
    <source>
        <dbReference type="PROSITE" id="PS50965"/>
    </source>
</evidence>
<dbReference type="Pfam" id="PF08378">
    <property type="entry name" value="NERD"/>
    <property type="match status" value="1"/>
</dbReference>
<dbReference type="EMBL" id="FOQE01000021">
    <property type="protein sequence ID" value="SFH76701.1"/>
    <property type="molecule type" value="Genomic_DNA"/>
</dbReference>
<dbReference type="AlphaFoldDB" id="A0A1I3CR09"/>
<name>A0A1I3CR09_9LACT</name>
<gene>
    <name evidence="2" type="ORF">SAMN04489868_12119</name>
</gene>
<organism evidence="2 3">
    <name type="scientific">Pisciglobus halotolerans</name>
    <dbReference type="NCBI Taxonomy" id="745365"/>
    <lineage>
        <taxon>Bacteria</taxon>
        <taxon>Bacillati</taxon>
        <taxon>Bacillota</taxon>
        <taxon>Bacilli</taxon>
        <taxon>Lactobacillales</taxon>
        <taxon>Carnobacteriaceae</taxon>
    </lineage>
</organism>
<feature type="domain" description="NERD" evidence="1">
    <location>
        <begin position="38"/>
        <end position="148"/>
    </location>
</feature>
<dbReference type="PROSITE" id="PS50965">
    <property type="entry name" value="NERD"/>
    <property type="match status" value="1"/>
</dbReference>
<dbReference type="Proteomes" id="UP000198668">
    <property type="component" value="Unassembled WGS sequence"/>
</dbReference>
<dbReference type="RefSeq" id="WP_177186203.1">
    <property type="nucleotide sequence ID" value="NZ_FOQE01000021.1"/>
</dbReference>
<proteinExistence type="predicted"/>
<accession>A0A1I3CR09</accession>